<feature type="transmembrane region" description="Helical" evidence="2">
    <location>
        <begin position="26"/>
        <end position="44"/>
    </location>
</feature>
<keyword evidence="2" id="KW-0472">Membrane</keyword>
<dbReference type="SUPFAM" id="SSF48452">
    <property type="entry name" value="TPR-like"/>
    <property type="match status" value="1"/>
</dbReference>
<evidence type="ECO:0008006" key="5">
    <source>
        <dbReference type="Google" id="ProtNLM"/>
    </source>
</evidence>
<evidence type="ECO:0000256" key="2">
    <source>
        <dbReference type="SAM" id="Phobius"/>
    </source>
</evidence>
<keyword evidence="2" id="KW-0812">Transmembrane</keyword>
<dbReference type="EMBL" id="BAAAZD010000002">
    <property type="protein sequence ID" value="GAA4009245.1"/>
    <property type="molecule type" value="Genomic_DNA"/>
</dbReference>
<dbReference type="InterPro" id="IPR011990">
    <property type="entry name" value="TPR-like_helical_dom_sf"/>
</dbReference>
<comment type="caution">
    <text evidence="3">The sequence shown here is derived from an EMBL/GenBank/DDBJ whole genome shotgun (WGS) entry which is preliminary data.</text>
</comment>
<proteinExistence type="predicted"/>
<dbReference type="RefSeq" id="WP_344710658.1">
    <property type="nucleotide sequence ID" value="NZ_BAAAZD010000002.1"/>
</dbReference>
<protein>
    <recommendedName>
        <fullName evidence="5">Cytochrome C biogenesis protein</fullName>
    </recommendedName>
</protein>
<gene>
    <name evidence="3" type="ORF">GCM10022211_24080</name>
</gene>
<feature type="region of interest" description="Disordered" evidence="1">
    <location>
        <begin position="205"/>
        <end position="228"/>
    </location>
</feature>
<organism evidence="3 4">
    <name type="scientific">Sphingomonas humi</name>
    <dbReference type="NCBI Taxonomy" id="335630"/>
    <lineage>
        <taxon>Bacteria</taxon>
        <taxon>Pseudomonadati</taxon>
        <taxon>Pseudomonadota</taxon>
        <taxon>Alphaproteobacteria</taxon>
        <taxon>Sphingomonadales</taxon>
        <taxon>Sphingomonadaceae</taxon>
        <taxon>Sphingomonas</taxon>
    </lineage>
</organism>
<reference evidence="4" key="1">
    <citation type="journal article" date="2019" name="Int. J. Syst. Evol. Microbiol.">
        <title>The Global Catalogue of Microorganisms (GCM) 10K type strain sequencing project: providing services to taxonomists for standard genome sequencing and annotation.</title>
        <authorList>
            <consortium name="The Broad Institute Genomics Platform"/>
            <consortium name="The Broad Institute Genome Sequencing Center for Infectious Disease"/>
            <person name="Wu L."/>
            <person name="Ma J."/>
        </authorList>
    </citation>
    <scope>NUCLEOTIDE SEQUENCE [LARGE SCALE GENOMIC DNA]</scope>
    <source>
        <strain evidence="4">JCM 16603</strain>
    </source>
</reference>
<evidence type="ECO:0000256" key="1">
    <source>
        <dbReference type="SAM" id="MobiDB-lite"/>
    </source>
</evidence>
<dbReference type="Proteomes" id="UP001501310">
    <property type="component" value="Unassembled WGS sequence"/>
</dbReference>
<evidence type="ECO:0000313" key="3">
    <source>
        <dbReference type="EMBL" id="GAA4009245.1"/>
    </source>
</evidence>
<name>A0ABP7SB29_9SPHN</name>
<dbReference type="Gene3D" id="1.25.40.10">
    <property type="entry name" value="Tetratricopeptide repeat domain"/>
    <property type="match status" value="1"/>
</dbReference>
<accession>A0ABP7SB29</accession>
<keyword evidence="2" id="KW-1133">Transmembrane helix</keyword>
<keyword evidence="4" id="KW-1185">Reference proteome</keyword>
<sequence>MGWLWLFLLLAATASGLWVAGRMRGAALQVTLAALMLGAAGYAFQGRPELAGTPREGELSRPAVPLTEARQAMLGQFTAGERYLLIADSFARRGNTTEELGAIRAGLKSYPNDLALHIGLANALVDHAQMITPAAELAFEQARRIAPKHPAPLFFEGLARARSGDLEGGLASFRAALALTPAGTSYRPMIEQGVIMVGTALAEQQTVPGPGQGAAAPPPGAAAPPPRP</sequence>
<evidence type="ECO:0000313" key="4">
    <source>
        <dbReference type="Proteomes" id="UP001501310"/>
    </source>
</evidence>
<feature type="compositionally biased region" description="Pro residues" evidence="1">
    <location>
        <begin position="216"/>
        <end position="228"/>
    </location>
</feature>